<sequence>MKTVFTLFLFLLSSNSISIKTEKIFIQSESPINNRLLIIEEDEHSVYAYIVREDRRSIEFDGFLCSVTNPFNNNIDLEKHKESGYPPPLIEKYANEHSYIENLKAEDISVKWSENLAEISIKGVKYLKMDLANKISYSKSLKTDCPYGKQLTE</sequence>
<evidence type="ECO:0000313" key="1">
    <source>
        <dbReference type="EMBL" id="MDG4717300.1"/>
    </source>
</evidence>
<dbReference type="EMBL" id="JARSBN010000011">
    <property type="protein sequence ID" value="MDG4717300.1"/>
    <property type="molecule type" value="Genomic_DNA"/>
</dbReference>
<proteinExistence type="predicted"/>
<evidence type="ECO:0000313" key="2">
    <source>
        <dbReference type="Proteomes" id="UP001529085"/>
    </source>
</evidence>
<dbReference type="Proteomes" id="UP001529085">
    <property type="component" value="Unassembled WGS sequence"/>
</dbReference>
<dbReference type="RefSeq" id="WP_278006721.1">
    <property type="nucleotide sequence ID" value="NZ_JARSBN010000011.1"/>
</dbReference>
<gene>
    <name evidence="1" type="ORF">P7122_15535</name>
</gene>
<protein>
    <submittedName>
        <fullName evidence="1">Uncharacterized protein</fullName>
    </submittedName>
</protein>
<reference evidence="1 2" key="1">
    <citation type="submission" date="2023-03" db="EMBL/GenBank/DDBJ databases">
        <title>Strain YYF002 represents a novel species in the genus Winogradskyella isolated from seawater.</title>
        <authorList>
            <person name="Fu Z.-Y."/>
        </authorList>
    </citation>
    <scope>NUCLEOTIDE SEQUENCE [LARGE SCALE GENOMIC DNA]</scope>
    <source>
        <strain evidence="1 2">YYF002</strain>
    </source>
</reference>
<comment type="caution">
    <text evidence="1">The sequence shown here is derived from an EMBL/GenBank/DDBJ whole genome shotgun (WGS) entry which is preliminary data.</text>
</comment>
<keyword evidence="2" id="KW-1185">Reference proteome</keyword>
<organism evidence="1 2">
    <name type="scientific">Winogradskyella marincola</name>
    <dbReference type="NCBI Taxonomy" id="3037795"/>
    <lineage>
        <taxon>Bacteria</taxon>
        <taxon>Pseudomonadati</taxon>
        <taxon>Bacteroidota</taxon>
        <taxon>Flavobacteriia</taxon>
        <taxon>Flavobacteriales</taxon>
        <taxon>Flavobacteriaceae</taxon>
        <taxon>Winogradskyella</taxon>
    </lineage>
</organism>
<accession>A0ABT6G5N2</accession>
<name>A0ABT6G5N2_9FLAO</name>